<reference evidence="2" key="1">
    <citation type="journal article" date="2014" name="Front. Microbiol.">
        <title>High frequency of phylogenetically diverse reductive dehalogenase-homologous genes in deep subseafloor sedimentary metagenomes.</title>
        <authorList>
            <person name="Kawai M."/>
            <person name="Futagami T."/>
            <person name="Toyoda A."/>
            <person name="Takaki Y."/>
            <person name="Nishi S."/>
            <person name="Hori S."/>
            <person name="Arai W."/>
            <person name="Tsubouchi T."/>
            <person name="Morono Y."/>
            <person name="Uchiyama I."/>
            <person name="Ito T."/>
            <person name="Fujiyama A."/>
            <person name="Inagaki F."/>
            <person name="Takami H."/>
        </authorList>
    </citation>
    <scope>NUCLEOTIDE SEQUENCE</scope>
    <source>
        <strain evidence="2">Expedition CK06-06</strain>
    </source>
</reference>
<evidence type="ECO:0000256" key="1">
    <source>
        <dbReference type="SAM" id="Phobius"/>
    </source>
</evidence>
<gene>
    <name evidence="2" type="ORF">S01H1_72152</name>
</gene>
<feature type="transmembrane region" description="Helical" evidence="1">
    <location>
        <begin position="45"/>
        <end position="68"/>
    </location>
</feature>
<proteinExistence type="predicted"/>
<dbReference type="EMBL" id="BARS01048096">
    <property type="protein sequence ID" value="GAG32840.1"/>
    <property type="molecule type" value="Genomic_DNA"/>
</dbReference>
<comment type="caution">
    <text evidence="2">The sequence shown here is derived from an EMBL/GenBank/DDBJ whole genome shotgun (WGS) entry which is preliminary data.</text>
</comment>
<keyword evidence="1" id="KW-0812">Transmembrane</keyword>
<organism evidence="2">
    <name type="scientific">marine sediment metagenome</name>
    <dbReference type="NCBI Taxonomy" id="412755"/>
    <lineage>
        <taxon>unclassified sequences</taxon>
        <taxon>metagenomes</taxon>
        <taxon>ecological metagenomes</taxon>
    </lineage>
</organism>
<feature type="transmembrane region" description="Helical" evidence="1">
    <location>
        <begin position="80"/>
        <end position="103"/>
    </location>
</feature>
<feature type="transmembrane region" description="Helical" evidence="1">
    <location>
        <begin position="7"/>
        <end position="25"/>
    </location>
</feature>
<sequence>MKLHKKLGLVIFMYEFIKSIGSGFNPSLPLLKERYGMSITQIGLISTYMSIIFGTLFCLAFYMAYSIGGEIDMGERYTDVLVTIVVVSIVACVTGYISGFLAICSQMYTEGYDLLLLITPHVFGRVIHNIMLGFSAASLGFFRRGAEGVR</sequence>
<protein>
    <submittedName>
        <fullName evidence="2">Uncharacterized protein</fullName>
    </submittedName>
</protein>
<dbReference type="AlphaFoldDB" id="X0WQA9"/>
<accession>X0WQA9</accession>
<name>X0WQA9_9ZZZZ</name>
<evidence type="ECO:0000313" key="2">
    <source>
        <dbReference type="EMBL" id="GAG32840.1"/>
    </source>
</evidence>
<keyword evidence="1" id="KW-1133">Transmembrane helix</keyword>
<feature type="transmembrane region" description="Helical" evidence="1">
    <location>
        <begin position="123"/>
        <end position="142"/>
    </location>
</feature>
<keyword evidence="1" id="KW-0472">Membrane</keyword>